<accession>A0A1M6UE88</accession>
<gene>
    <name evidence="2" type="ORF">SAMN05216463_1097</name>
</gene>
<dbReference type="Pfam" id="PF20619">
    <property type="entry name" value="DUF6804"/>
    <property type="match status" value="1"/>
</dbReference>
<sequence length="470" mass="54253">MKNVPIILAVILLLCLAPMPYGYFTLVRFLAMVGFGYMAFQYFKQKKEVLTWTFVTLALLFQPFAKVGLGRMVWNVVDVVVAIGLVILFIMERKGGTKVHASNIPNLPVEPVSPKSDNRIEFKLDGKLAPKELIYIASEEDKELTDLFENNPEMLEGWGKMIGYHVIYLPLLLKQLQKAEVLQYRAPYMSEAEINKINIGNDFMLRFLDNPDDRNKIKQGFIRTEDIHRGSDGTDKAINRFYPISSRSNEPIADQLHNISKLIHNETSKSGKWLVNKQKLDDEQRNFEIPPKDADNRFNSQLGSESIDDLLDEIKERIIKLRQRGVSQFILEQLIHPDDRLSRLVITKDFRILLPDYNNMEIKMEPLAKAVYLLFLKHSEGIVFKCLPDYRKELAEIYVKLRPLGLSDRALQSIEDVTNPLLNSINEKCARIRGAFVGQFDDHMARHYYIDGRRGEAKKISLPRNLVVWE</sequence>
<dbReference type="EMBL" id="FRBD01000009">
    <property type="protein sequence ID" value="SHK67368.1"/>
    <property type="molecule type" value="Genomic_DNA"/>
</dbReference>
<keyword evidence="1" id="KW-0472">Membrane</keyword>
<dbReference type="RefSeq" id="WP_073207403.1">
    <property type="nucleotide sequence ID" value="NZ_FRBD01000009.1"/>
</dbReference>
<name>A0A1M6UE88_XYLRU</name>
<feature type="transmembrane region" description="Helical" evidence="1">
    <location>
        <begin position="49"/>
        <end position="66"/>
    </location>
</feature>
<protein>
    <submittedName>
        <fullName evidence="2">Uncharacterized protein</fullName>
    </submittedName>
</protein>
<dbReference type="AlphaFoldDB" id="A0A1M6UE88"/>
<keyword evidence="1" id="KW-0812">Transmembrane</keyword>
<proteinExistence type="predicted"/>
<dbReference type="Proteomes" id="UP000184130">
    <property type="component" value="Unassembled WGS sequence"/>
</dbReference>
<reference evidence="2 3" key="1">
    <citation type="submission" date="2016-11" db="EMBL/GenBank/DDBJ databases">
        <authorList>
            <person name="Jaros S."/>
            <person name="Januszkiewicz K."/>
            <person name="Wedrychowicz H."/>
        </authorList>
    </citation>
    <scope>NUCLEOTIDE SEQUENCE [LARGE SCALE GENOMIC DNA]</scope>
    <source>
        <strain evidence="2 3">KHT3</strain>
    </source>
</reference>
<evidence type="ECO:0000313" key="2">
    <source>
        <dbReference type="EMBL" id="SHK67368.1"/>
    </source>
</evidence>
<evidence type="ECO:0000256" key="1">
    <source>
        <dbReference type="SAM" id="Phobius"/>
    </source>
</evidence>
<feature type="transmembrane region" description="Helical" evidence="1">
    <location>
        <begin position="6"/>
        <end position="37"/>
    </location>
</feature>
<feature type="transmembrane region" description="Helical" evidence="1">
    <location>
        <begin position="72"/>
        <end position="91"/>
    </location>
</feature>
<organism evidence="2 3">
    <name type="scientific">Xylanibacter ruminicola</name>
    <name type="common">Prevotella ruminicola</name>
    <dbReference type="NCBI Taxonomy" id="839"/>
    <lineage>
        <taxon>Bacteria</taxon>
        <taxon>Pseudomonadati</taxon>
        <taxon>Bacteroidota</taxon>
        <taxon>Bacteroidia</taxon>
        <taxon>Bacteroidales</taxon>
        <taxon>Prevotellaceae</taxon>
        <taxon>Xylanibacter</taxon>
    </lineage>
</organism>
<dbReference type="InterPro" id="IPR046548">
    <property type="entry name" value="DUF6804"/>
</dbReference>
<evidence type="ECO:0000313" key="3">
    <source>
        <dbReference type="Proteomes" id="UP000184130"/>
    </source>
</evidence>
<keyword evidence="1" id="KW-1133">Transmembrane helix</keyword>